<feature type="domain" description="SEC7" evidence="1">
    <location>
        <begin position="1"/>
        <end position="189"/>
    </location>
</feature>
<evidence type="ECO:0000313" key="3">
    <source>
        <dbReference type="Proteomes" id="UP000193411"/>
    </source>
</evidence>
<accession>A0A1Y2HJE9</accession>
<dbReference type="Proteomes" id="UP000193411">
    <property type="component" value="Unassembled WGS sequence"/>
</dbReference>
<dbReference type="PANTHER" id="PTHR10663:SF388">
    <property type="entry name" value="GOLGI-SPECIFIC BREFELDIN A-RESISTANCE GUANINE NUCLEOTIDE EXCHANGE FACTOR 1"/>
    <property type="match status" value="1"/>
</dbReference>
<reference evidence="2 3" key="1">
    <citation type="submission" date="2016-07" db="EMBL/GenBank/DDBJ databases">
        <title>Pervasive Adenine N6-methylation of Active Genes in Fungi.</title>
        <authorList>
            <consortium name="DOE Joint Genome Institute"/>
            <person name="Mondo S.J."/>
            <person name="Dannebaum R.O."/>
            <person name="Kuo R.C."/>
            <person name="Labutti K."/>
            <person name="Haridas S."/>
            <person name="Kuo A."/>
            <person name="Salamov A."/>
            <person name="Ahrendt S.R."/>
            <person name="Lipzen A."/>
            <person name="Sullivan W."/>
            <person name="Andreopoulos W.B."/>
            <person name="Clum A."/>
            <person name="Lindquist E."/>
            <person name="Daum C."/>
            <person name="Ramamoorthy G.K."/>
            <person name="Gryganskyi A."/>
            <person name="Culley D."/>
            <person name="Magnuson J.K."/>
            <person name="James T.Y."/>
            <person name="O'Malley M.A."/>
            <person name="Stajich J.E."/>
            <person name="Spatafora J.W."/>
            <person name="Visel A."/>
            <person name="Grigoriev I.V."/>
        </authorList>
    </citation>
    <scope>NUCLEOTIDE SEQUENCE [LARGE SCALE GENOMIC DNA]</scope>
    <source>
        <strain evidence="2 3">PL171</strain>
    </source>
</reference>
<dbReference type="PROSITE" id="PS50190">
    <property type="entry name" value="SEC7"/>
    <property type="match status" value="1"/>
</dbReference>
<dbReference type="AlphaFoldDB" id="A0A1Y2HJE9"/>
<dbReference type="EMBL" id="MCFL01000026">
    <property type="protein sequence ID" value="ORZ34696.1"/>
    <property type="molecule type" value="Genomic_DNA"/>
</dbReference>
<dbReference type="SMART" id="SM00222">
    <property type="entry name" value="Sec7"/>
    <property type="match status" value="1"/>
</dbReference>
<dbReference type="GO" id="GO:0012505">
    <property type="term" value="C:endomembrane system"/>
    <property type="evidence" value="ECO:0007669"/>
    <property type="project" value="UniProtKB-ARBA"/>
</dbReference>
<keyword evidence="3" id="KW-1185">Reference proteome</keyword>
<dbReference type="GO" id="GO:0016192">
    <property type="term" value="P:vesicle-mediated transport"/>
    <property type="evidence" value="ECO:0007669"/>
    <property type="project" value="UniProtKB-ARBA"/>
</dbReference>
<sequence length="191" mass="22104">RKAQVRAAVELFRTSPKQAVEYLTKNALVPLTRGEDKERDAQVLAAFLFDAPTIDKAMVGEYISKPAHALLLSAYMARFDFVGLRMDQALRAMMQRFRLPGESQMIDRILDTFAKHFFSQNPNQTEIANMDAGFILAFSMIMLNTDQHNPQVRNRMDVDSFCRNLRGLNNKQDFRRGFLEEVFKEIHEREI</sequence>
<feature type="non-terminal residue" evidence="2">
    <location>
        <position position="1"/>
    </location>
</feature>
<gene>
    <name evidence="2" type="ORF">BCR44DRAFT_1374304</name>
</gene>
<evidence type="ECO:0000313" key="2">
    <source>
        <dbReference type="EMBL" id="ORZ34696.1"/>
    </source>
</evidence>
<dbReference type="Gene3D" id="1.10.220.20">
    <property type="match status" value="1"/>
</dbReference>
<dbReference type="CDD" id="cd00171">
    <property type="entry name" value="Sec7"/>
    <property type="match status" value="1"/>
</dbReference>
<dbReference type="Gene3D" id="1.10.1000.11">
    <property type="entry name" value="Arf Nucleotide-binding Site Opener,domain 2"/>
    <property type="match status" value="1"/>
</dbReference>
<dbReference type="STRING" id="765915.A0A1Y2HJE9"/>
<organism evidence="2 3">
    <name type="scientific">Catenaria anguillulae PL171</name>
    <dbReference type="NCBI Taxonomy" id="765915"/>
    <lineage>
        <taxon>Eukaryota</taxon>
        <taxon>Fungi</taxon>
        <taxon>Fungi incertae sedis</taxon>
        <taxon>Blastocladiomycota</taxon>
        <taxon>Blastocladiomycetes</taxon>
        <taxon>Blastocladiales</taxon>
        <taxon>Catenariaceae</taxon>
        <taxon>Catenaria</taxon>
    </lineage>
</organism>
<dbReference type="GO" id="GO:0005737">
    <property type="term" value="C:cytoplasm"/>
    <property type="evidence" value="ECO:0007669"/>
    <property type="project" value="UniProtKB-ARBA"/>
</dbReference>
<feature type="non-terminal residue" evidence="2">
    <location>
        <position position="191"/>
    </location>
</feature>
<proteinExistence type="predicted"/>
<dbReference type="InterPro" id="IPR023394">
    <property type="entry name" value="Sec7_C_sf"/>
</dbReference>
<name>A0A1Y2HJE9_9FUNG</name>
<dbReference type="OrthoDB" id="10258608at2759"/>
<dbReference type="SUPFAM" id="SSF48425">
    <property type="entry name" value="Sec7 domain"/>
    <property type="match status" value="1"/>
</dbReference>
<comment type="caution">
    <text evidence="2">The sequence shown here is derived from an EMBL/GenBank/DDBJ whole genome shotgun (WGS) entry which is preliminary data.</text>
</comment>
<dbReference type="InterPro" id="IPR035999">
    <property type="entry name" value="Sec7_dom_sf"/>
</dbReference>
<evidence type="ECO:0000259" key="1">
    <source>
        <dbReference type="PROSITE" id="PS50190"/>
    </source>
</evidence>
<dbReference type="InterPro" id="IPR000904">
    <property type="entry name" value="Sec7_dom"/>
</dbReference>
<dbReference type="PANTHER" id="PTHR10663">
    <property type="entry name" value="GUANYL-NUCLEOTIDE EXCHANGE FACTOR"/>
    <property type="match status" value="1"/>
</dbReference>
<dbReference type="Pfam" id="PF01369">
    <property type="entry name" value="Sec7"/>
    <property type="match status" value="1"/>
</dbReference>
<protein>
    <submittedName>
        <fullName evidence="2">Sec7 domain-containing protein</fullName>
    </submittedName>
</protein>
<dbReference type="GO" id="GO:0032012">
    <property type="term" value="P:regulation of ARF protein signal transduction"/>
    <property type="evidence" value="ECO:0007669"/>
    <property type="project" value="InterPro"/>
</dbReference>
<dbReference type="GO" id="GO:0005085">
    <property type="term" value="F:guanyl-nucleotide exchange factor activity"/>
    <property type="evidence" value="ECO:0007669"/>
    <property type="project" value="InterPro"/>
</dbReference>